<evidence type="ECO:0000313" key="3">
    <source>
        <dbReference type="EMBL" id="AJJ36898.1"/>
    </source>
</evidence>
<dbReference type="EMBL" id="CP009997">
    <property type="protein sequence ID" value="AJJ36898.1"/>
    <property type="molecule type" value="Genomic_DNA"/>
</dbReference>
<keyword evidence="2" id="KW-0472">Membrane</keyword>
<reference evidence="3 4" key="1">
    <citation type="journal article" date="2015" name="Genome Announc.">
        <title>Thirty-Two Complete Genome Assemblies of Nine Yersinia Species, Including Y. pestis, Y. pseudotuberculosis, and Y. enterocolitica.</title>
        <authorList>
            <person name="Johnson S.L."/>
            <person name="Daligault H.E."/>
            <person name="Davenport K.W."/>
            <person name="Jaissle J."/>
            <person name="Frey K.G."/>
            <person name="Ladner J.T."/>
            <person name="Broomall S.M."/>
            <person name="Bishop-Lilly K.A."/>
            <person name="Bruce D.C."/>
            <person name="Coyne S.R."/>
            <person name="Gibbons H.S."/>
            <person name="Lo C.C."/>
            <person name="Munk A.C."/>
            <person name="Rosenzweig C.N."/>
            <person name="Koroleva G.I."/>
            <person name="Palacios G.F."/>
            <person name="Redden C.L."/>
            <person name="Xu Y."/>
            <person name="Minogue T.D."/>
            <person name="Chain P.S."/>
        </authorList>
    </citation>
    <scope>NUCLEOTIDE SEQUENCE [LARGE SCALE GENOMIC DNA]</scope>
    <source>
        <strain evidence="3 4">Y231</strain>
    </source>
</reference>
<dbReference type="Proteomes" id="UP000031883">
    <property type="component" value="Chromosome"/>
</dbReference>
<keyword evidence="2" id="KW-0812">Transmembrane</keyword>
<evidence type="ECO:0000313" key="4">
    <source>
        <dbReference type="Proteomes" id="UP000031883"/>
    </source>
</evidence>
<organism evidence="3 4">
    <name type="scientific">Yersinia rochesterensis</name>
    <dbReference type="NCBI Taxonomy" id="1604335"/>
    <lineage>
        <taxon>Bacteria</taxon>
        <taxon>Pseudomonadati</taxon>
        <taxon>Pseudomonadota</taxon>
        <taxon>Gammaproteobacteria</taxon>
        <taxon>Enterobacterales</taxon>
        <taxon>Yersiniaceae</taxon>
        <taxon>Yersinia</taxon>
    </lineage>
</organism>
<dbReference type="RefSeq" id="WP_051957690.1">
    <property type="nucleotide sequence ID" value="NZ_CP008955.1"/>
</dbReference>
<keyword evidence="2" id="KW-1133">Transmembrane helix</keyword>
<proteinExistence type="predicted"/>
<gene>
    <name evidence="3" type="ORF">CH54_1414</name>
</gene>
<feature type="transmembrane region" description="Helical" evidence="2">
    <location>
        <begin position="24"/>
        <end position="47"/>
    </location>
</feature>
<feature type="coiled-coil region" evidence="1">
    <location>
        <begin position="132"/>
        <end position="215"/>
    </location>
</feature>
<name>A0ABM5SR12_9GAMM</name>
<keyword evidence="1" id="KW-0175">Coiled coil</keyword>
<protein>
    <submittedName>
        <fullName evidence="3">Uncharacterized protein</fullName>
    </submittedName>
</protein>
<keyword evidence="4" id="KW-1185">Reference proteome</keyword>
<accession>A0ABM5SR12</accession>
<evidence type="ECO:0000256" key="2">
    <source>
        <dbReference type="SAM" id="Phobius"/>
    </source>
</evidence>
<sequence length="249" mass="28537">MLDFFKEIFTSTRSTVAERVKNPVVGALFFSWIAFNWDNILVMLFSAATVEDKIVMIKDNSTIFTTIYWPMASAVFILIALPLISAAVIWGQNKPTMFSMGKYAIRNDAILDRKIETEKKRARADIAYDREKTGEEEKIQKMREDIEISKEKTGEITKEKDELIAEKNALIHEKKELIQIKEKITNEYDVLLANYNDIRNENSSLRNEIKNKSSELDGAMNYIDKLAPKTSSLAVEPLRHLNGLRGLKP</sequence>
<evidence type="ECO:0000256" key="1">
    <source>
        <dbReference type="SAM" id="Coils"/>
    </source>
</evidence>
<feature type="transmembrane region" description="Helical" evidence="2">
    <location>
        <begin position="67"/>
        <end position="90"/>
    </location>
</feature>
<dbReference type="Gene3D" id="1.20.5.1000">
    <property type="entry name" value="arf6 gtpase in complex with a specific effector, jip4"/>
    <property type="match status" value="1"/>
</dbReference>